<protein>
    <submittedName>
        <fullName evidence="1">Uncharacterized protein</fullName>
    </submittedName>
</protein>
<name>A0A1G9B7H2_9BACT</name>
<accession>A0A1G9B7H2</accession>
<evidence type="ECO:0000313" key="1">
    <source>
        <dbReference type="EMBL" id="SDK35044.1"/>
    </source>
</evidence>
<dbReference type="Proteomes" id="UP000198510">
    <property type="component" value="Unassembled WGS sequence"/>
</dbReference>
<dbReference type="OrthoDB" id="671786at2"/>
<evidence type="ECO:0000313" key="2">
    <source>
        <dbReference type="Proteomes" id="UP000198510"/>
    </source>
</evidence>
<organism evidence="1 2">
    <name type="scientific">Catalinimonas alkaloidigena</name>
    <dbReference type="NCBI Taxonomy" id="1075417"/>
    <lineage>
        <taxon>Bacteria</taxon>
        <taxon>Pseudomonadati</taxon>
        <taxon>Bacteroidota</taxon>
        <taxon>Cytophagia</taxon>
        <taxon>Cytophagales</taxon>
        <taxon>Catalimonadaceae</taxon>
        <taxon>Catalinimonas</taxon>
    </lineage>
</organism>
<reference evidence="1 2" key="1">
    <citation type="submission" date="2016-10" db="EMBL/GenBank/DDBJ databases">
        <authorList>
            <person name="de Groot N.N."/>
        </authorList>
    </citation>
    <scope>NUCLEOTIDE SEQUENCE [LARGE SCALE GENOMIC DNA]</scope>
    <source>
        <strain evidence="1 2">DSM 25186</strain>
    </source>
</reference>
<proteinExistence type="predicted"/>
<dbReference type="EMBL" id="FNFO01000002">
    <property type="protein sequence ID" value="SDK35044.1"/>
    <property type="molecule type" value="Genomic_DNA"/>
</dbReference>
<keyword evidence="2" id="KW-1185">Reference proteome</keyword>
<dbReference type="AlphaFoldDB" id="A0A1G9B7H2"/>
<sequence>MSTVLINRDATVAYLPSHEAAVTMEQHKATTTAPVAINHPTDQTLAHWGDDNLFPQTVLTECSKNTIVPSTLDKKARLLYAGGLCYGKTVIRDGKETFELMKVPAIETFLRYTNIRRYLIEACTDFYWFYNIFPELILSKDRTQILGLYIQEASFCRWALQNPRTGLVDWCYISANWADGADATSQETQKVRVLDPYFDPVYNLRQGNDWKYIYPVSYPTPGKTYYQLAHWDSLRGSGWLEFAQAIPEFKRALMKNQITVKYHINVPMYWWEWKYPDWSKKKPEEKQALMDEELKRFNDFLQGAKNAGKAIMTSSKFDPHFNKEFPGWSITPLEDKLKDGAYVEDSQEASSHLLYALGVPAALIGNTPGKGGMGAGSGSDVREHLNMYLTDCQIHQDIILEPLHFIRDYNGWDPEIEFRFRRPHLQTLDHITPSQRQTTPKDHA</sequence>
<gene>
    <name evidence="1" type="ORF">SAMN05421823_102526</name>
</gene>
<dbReference type="RefSeq" id="WP_089680252.1">
    <property type="nucleotide sequence ID" value="NZ_FNFO01000002.1"/>
</dbReference>
<dbReference type="STRING" id="1075417.SAMN05421823_102526"/>